<evidence type="ECO:0000313" key="2">
    <source>
        <dbReference type="EMBL" id="KZT10744.1"/>
    </source>
</evidence>
<protein>
    <submittedName>
        <fullName evidence="2">Uncharacterized protein</fullName>
    </submittedName>
</protein>
<accession>A0A165GSF0</accession>
<name>A0A165GSF0_9APHY</name>
<proteinExistence type="predicted"/>
<dbReference type="GeneID" id="63819142"/>
<evidence type="ECO:0000313" key="3">
    <source>
        <dbReference type="Proteomes" id="UP000076871"/>
    </source>
</evidence>
<sequence length="191" mass="20650">MRRRERTGDRQDGLGGRRVASCLRENNEVLFWQLCASRAISRCFFPCTIPSSLIIRQSFALPLVTGPRACIACGIASAAAPQTLAQPRHPFAREEALQVDQKQMHGPARSARAAAIRTTQGYRTPPMPPACHVCHGYRERGRCTSRSMTVIRRSAASALGDNPEPATRNRPSSADSVLAPSAAMHLGSSAA</sequence>
<evidence type="ECO:0000256" key="1">
    <source>
        <dbReference type="SAM" id="MobiDB-lite"/>
    </source>
</evidence>
<dbReference type="AlphaFoldDB" id="A0A165GSF0"/>
<dbReference type="RefSeq" id="XP_040768484.1">
    <property type="nucleotide sequence ID" value="XM_040902111.1"/>
</dbReference>
<gene>
    <name evidence="2" type="ORF">LAESUDRAFT_347141</name>
</gene>
<dbReference type="EMBL" id="KV427608">
    <property type="protein sequence ID" value="KZT10744.1"/>
    <property type="molecule type" value="Genomic_DNA"/>
</dbReference>
<keyword evidence="3" id="KW-1185">Reference proteome</keyword>
<reference evidence="2 3" key="1">
    <citation type="journal article" date="2016" name="Mol. Biol. Evol.">
        <title>Comparative Genomics of Early-Diverging Mushroom-Forming Fungi Provides Insights into the Origins of Lignocellulose Decay Capabilities.</title>
        <authorList>
            <person name="Nagy L.G."/>
            <person name="Riley R."/>
            <person name="Tritt A."/>
            <person name="Adam C."/>
            <person name="Daum C."/>
            <person name="Floudas D."/>
            <person name="Sun H."/>
            <person name="Yadav J.S."/>
            <person name="Pangilinan J."/>
            <person name="Larsson K.H."/>
            <person name="Matsuura K."/>
            <person name="Barry K."/>
            <person name="Labutti K."/>
            <person name="Kuo R."/>
            <person name="Ohm R.A."/>
            <person name="Bhattacharya S.S."/>
            <person name="Shirouzu T."/>
            <person name="Yoshinaga Y."/>
            <person name="Martin F.M."/>
            <person name="Grigoriev I.V."/>
            <person name="Hibbett D.S."/>
        </authorList>
    </citation>
    <scope>NUCLEOTIDE SEQUENCE [LARGE SCALE GENOMIC DNA]</scope>
    <source>
        <strain evidence="2 3">93-53</strain>
    </source>
</reference>
<dbReference type="Proteomes" id="UP000076871">
    <property type="component" value="Unassembled WGS sequence"/>
</dbReference>
<organism evidence="2 3">
    <name type="scientific">Laetiporus sulphureus 93-53</name>
    <dbReference type="NCBI Taxonomy" id="1314785"/>
    <lineage>
        <taxon>Eukaryota</taxon>
        <taxon>Fungi</taxon>
        <taxon>Dikarya</taxon>
        <taxon>Basidiomycota</taxon>
        <taxon>Agaricomycotina</taxon>
        <taxon>Agaricomycetes</taxon>
        <taxon>Polyporales</taxon>
        <taxon>Laetiporus</taxon>
    </lineage>
</organism>
<feature type="region of interest" description="Disordered" evidence="1">
    <location>
        <begin position="155"/>
        <end position="191"/>
    </location>
</feature>
<dbReference type="InParanoid" id="A0A165GSF0"/>